<dbReference type="Gene3D" id="2.60.120.380">
    <property type="match status" value="1"/>
</dbReference>
<dbReference type="Proteomes" id="UP000010472">
    <property type="component" value="Chromosome"/>
</dbReference>
<feature type="domain" description="Peptidase C-terminal archaeal/bacterial" evidence="2">
    <location>
        <begin position="67"/>
        <end position="132"/>
    </location>
</feature>
<evidence type="ECO:0000313" key="4">
    <source>
        <dbReference type="Proteomes" id="UP000010472"/>
    </source>
</evidence>
<feature type="chain" id="PRO_5003937259" evidence="1">
    <location>
        <begin position="32"/>
        <end position="152"/>
    </location>
</feature>
<sequence length="152" mass="16232">MTHRFARIFRPVLIIAATLTAIELTALSANAQKPVVYQPLTLPASNEANDTLTEKDIPLGDGGFARDYRVKLKAGDQVAIDLTSDNFDTIVTLLGADGSTIGQNDDGPDGSNNSLLFARIKGTGEYIIRVRSFGETGGGAFKLKITPLQPVK</sequence>
<dbReference type="AlphaFoldDB" id="K9VZE4"/>
<dbReference type="InterPro" id="IPR007280">
    <property type="entry name" value="Peptidase_C_arc/bac"/>
</dbReference>
<evidence type="ECO:0000259" key="2">
    <source>
        <dbReference type="Pfam" id="PF04151"/>
    </source>
</evidence>
<dbReference type="HOGENOM" id="CLU_122370_0_0_3"/>
<dbReference type="OrthoDB" id="512410at2"/>
<dbReference type="PATRIC" id="fig|1173022.3.peg.2199"/>
<accession>K9VZE4</accession>
<feature type="signal peptide" evidence="1">
    <location>
        <begin position="1"/>
        <end position="31"/>
    </location>
</feature>
<evidence type="ECO:0000256" key="1">
    <source>
        <dbReference type="SAM" id="SignalP"/>
    </source>
</evidence>
<organism evidence="3 4">
    <name type="scientific">Crinalium epipsammum PCC 9333</name>
    <dbReference type="NCBI Taxonomy" id="1173022"/>
    <lineage>
        <taxon>Bacteria</taxon>
        <taxon>Bacillati</taxon>
        <taxon>Cyanobacteriota</taxon>
        <taxon>Cyanophyceae</taxon>
        <taxon>Gomontiellales</taxon>
        <taxon>Gomontiellaceae</taxon>
        <taxon>Crinalium</taxon>
    </lineage>
</organism>
<proteinExistence type="predicted"/>
<dbReference type="STRING" id="1173022.Cri9333_2035"/>
<gene>
    <name evidence="3" type="ORF">Cri9333_2035</name>
</gene>
<dbReference type="eggNOG" id="COG0265">
    <property type="taxonomic scope" value="Bacteria"/>
</dbReference>
<name>K9VZE4_9CYAN</name>
<protein>
    <submittedName>
        <fullName evidence="3">Peptidase domain protein</fullName>
    </submittedName>
</protein>
<keyword evidence="1" id="KW-0732">Signal</keyword>
<dbReference type="KEGG" id="cep:Cri9333_2035"/>
<evidence type="ECO:0000313" key="3">
    <source>
        <dbReference type="EMBL" id="AFZ12914.1"/>
    </source>
</evidence>
<dbReference type="Pfam" id="PF04151">
    <property type="entry name" value="PPC"/>
    <property type="match status" value="1"/>
</dbReference>
<dbReference type="RefSeq" id="WP_015203030.1">
    <property type="nucleotide sequence ID" value="NC_019753.1"/>
</dbReference>
<reference evidence="3 4" key="1">
    <citation type="submission" date="2012-06" db="EMBL/GenBank/DDBJ databases">
        <title>Finished chromosome of genome of Crinalium epipsammum PCC 9333.</title>
        <authorList>
            <consortium name="US DOE Joint Genome Institute"/>
            <person name="Gugger M."/>
            <person name="Coursin T."/>
            <person name="Rippka R."/>
            <person name="Tandeau De Marsac N."/>
            <person name="Huntemann M."/>
            <person name="Wei C.-L."/>
            <person name="Han J."/>
            <person name="Detter J.C."/>
            <person name="Han C."/>
            <person name="Tapia R."/>
            <person name="Davenport K."/>
            <person name="Daligault H."/>
            <person name="Erkkila T."/>
            <person name="Gu W."/>
            <person name="Munk A.C.C."/>
            <person name="Teshima H."/>
            <person name="Xu Y."/>
            <person name="Chain P."/>
            <person name="Chen A."/>
            <person name="Krypides N."/>
            <person name="Mavromatis K."/>
            <person name="Markowitz V."/>
            <person name="Szeto E."/>
            <person name="Ivanova N."/>
            <person name="Mikhailova N."/>
            <person name="Ovchinnikova G."/>
            <person name="Pagani I."/>
            <person name="Pati A."/>
            <person name="Goodwin L."/>
            <person name="Peters L."/>
            <person name="Pitluck S."/>
            <person name="Woyke T."/>
            <person name="Kerfeld C."/>
        </authorList>
    </citation>
    <scope>NUCLEOTIDE SEQUENCE [LARGE SCALE GENOMIC DNA]</scope>
    <source>
        <strain evidence="3 4">PCC 9333</strain>
    </source>
</reference>
<dbReference type="EMBL" id="CP003620">
    <property type="protein sequence ID" value="AFZ12914.1"/>
    <property type="molecule type" value="Genomic_DNA"/>
</dbReference>
<keyword evidence="4" id="KW-1185">Reference proteome</keyword>